<dbReference type="InterPro" id="IPR051397">
    <property type="entry name" value="Zn-ADH-like_protein"/>
</dbReference>
<dbReference type="PANTHER" id="PTHR43677:SF4">
    <property type="entry name" value="QUINONE OXIDOREDUCTASE-LIKE PROTEIN 2"/>
    <property type="match status" value="1"/>
</dbReference>
<dbReference type="CDD" id="cd08270">
    <property type="entry name" value="MDR4"/>
    <property type="match status" value="1"/>
</dbReference>
<evidence type="ECO:0000313" key="2">
    <source>
        <dbReference type="EMBL" id="KAB8160156.1"/>
    </source>
</evidence>
<protein>
    <submittedName>
        <fullName evidence="2">Zinc-binding dehydrogenase</fullName>
    </submittedName>
</protein>
<keyword evidence="3" id="KW-1185">Reference proteome</keyword>
<dbReference type="SUPFAM" id="SSF51735">
    <property type="entry name" value="NAD(P)-binding Rossmann-fold domains"/>
    <property type="match status" value="1"/>
</dbReference>
<dbReference type="Gene3D" id="3.90.180.10">
    <property type="entry name" value="Medium-chain alcohol dehydrogenases, catalytic domain"/>
    <property type="match status" value="1"/>
</dbReference>
<gene>
    <name evidence="2" type="ORF">FH607_027600</name>
</gene>
<comment type="caution">
    <text evidence="2">The sequence shown here is derived from an EMBL/GenBank/DDBJ whole genome shotgun (WGS) entry which is preliminary data.</text>
</comment>
<dbReference type="OrthoDB" id="3813297at2"/>
<organism evidence="2 3">
    <name type="scientific">Streptomyces mimosae</name>
    <dbReference type="NCBI Taxonomy" id="2586635"/>
    <lineage>
        <taxon>Bacteria</taxon>
        <taxon>Bacillati</taxon>
        <taxon>Actinomycetota</taxon>
        <taxon>Actinomycetes</taxon>
        <taxon>Kitasatosporales</taxon>
        <taxon>Streptomycetaceae</taxon>
        <taxon>Streptomyces</taxon>
    </lineage>
</organism>
<evidence type="ECO:0000313" key="3">
    <source>
        <dbReference type="Proteomes" id="UP000314251"/>
    </source>
</evidence>
<dbReference type="InterPro" id="IPR013154">
    <property type="entry name" value="ADH-like_N"/>
</dbReference>
<feature type="domain" description="Enoyl reductase (ER)" evidence="1">
    <location>
        <begin position="10"/>
        <end position="310"/>
    </location>
</feature>
<dbReference type="Pfam" id="PF00107">
    <property type="entry name" value="ADH_zinc_N"/>
    <property type="match status" value="1"/>
</dbReference>
<dbReference type="EMBL" id="VDLY02000023">
    <property type="protein sequence ID" value="KAB8160156.1"/>
    <property type="molecule type" value="Genomic_DNA"/>
</dbReference>
<dbReference type="SUPFAM" id="SSF50129">
    <property type="entry name" value="GroES-like"/>
    <property type="match status" value="1"/>
</dbReference>
<evidence type="ECO:0000259" key="1">
    <source>
        <dbReference type="SMART" id="SM00829"/>
    </source>
</evidence>
<dbReference type="InterPro" id="IPR013149">
    <property type="entry name" value="ADH-like_C"/>
</dbReference>
<dbReference type="InterPro" id="IPR020843">
    <property type="entry name" value="ER"/>
</dbReference>
<proteinExistence type="predicted"/>
<accession>A0A5N5ZWP4</accession>
<dbReference type="Pfam" id="PF08240">
    <property type="entry name" value="ADH_N"/>
    <property type="match status" value="1"/>
</dbReference>
<name>A0A5N5ZWP4_9ACTN</name>
<dbReference type="GO" id="GO:0016491">
    <property type="term" value="F:oxidoreductase activity"/>
    <property type="evidence" value="ECO:0007669"/>
    <property type="project" value="InterPro"/>
</dbReference>
<sequence length="314" mass="31846">MRAWTTDPEAARGGLTLTEVPDPRPAADEALIRVAAFSLNFGEVTHLVPNSPPGTVLGWDAAGVVARAAADGSGLPEGTRVVTLGAAGAWAELRAVRTDAMGVVPNDLDLGAASALPVAAGSALRALRRLGPILGRRVLVIGGGSGVGRFAVRLAALGGARVIASTTDPEKEALLTQLGAHEVVFGAAGVEELARRPVHGVIDMVGGDHLVAGYRVLAPGGVLIALGHTAGQPEAFRVGDFEGPLGHDRMITSFYLLDDRVGIGADLGWLAGLLGSGELGANIGWRGDWTRLPEATAALTDGAVAGKAVLDVTG</sequence>
<dbReference type="PANTHER" id="PTHR43677">
    <property type="entry name" value="SHORT-CHAIN DEHYDROGENASE/REDUCTASE"/>
    <property type="match status" value="1"/>
</dbReference>
<reference evidence="2" key="1">
    <citation type="submission" date="2019-10" db="EMBL/GenBank/DDBJ databases">
        <title>Nonomuraea sp. nov., isolated from Phyllanthus amarus.</title>
        <authorList>
            <person name="Klykleung N."/>
            <person name="Tanasupawat S."/>
        </authorList>
    </citation>
    <scope>NUCLEOTIDE SEQUENCE [LARGE SCALE GENOMIC DNA]</scope>
    <source>
        <strain evidence="2">3MP-10</strain>
    </source>
</reference>
<dbReference type="AlphaFoldDB" id="A0A5N5ZWP4"/>
<dbReference type="RefSeq" id="WP_139674318.1">
    <property type="nucleotide sequence ID" value="NZ_VDLY02000023.1"/>
</dbReference>
<dbReference type="Gene3D" id="3.40.50.720">
    <property type="entry name" value="NAD(P)-binding Rossmann-like Domain"/>
    <property type="match status" value="1"/>
</dbReference>
<dbReference type="InterPro" id="IPR036291">
    <property type="entry name" value="NAD(P)-bd_dom_sf"/>
</dbReference>
<dbReference type="SMART" id="SM00829">
    <property type="entry name" value="PKS_ER"/>
    <property type="match status" value="1"/>
</dbReference>
<dbReference type="InterPro" id="IPR011032">
    <property type="entry name" value="GroES-like_sf"/>
</dbReference>
<dbReference type="Proteomes" id="UP000314251">
    <property type="component" value="Unassembled WGS sequence"/>
</dbReference>